<dbReference type="AlphaFoldDB" id="A0A2P2LBR6"/>
<protein>
    <submittedName>
        <fullName evidence="1">Uncharacterized protein</fullName>
    </submittedName>
</protein>
<proteinExistence type="predicted"/>
<reference evidence="1" key="1">
    <citation type="submission" date="2018-02" db="EMBL/GenBank/DDBJ databases">
        <title>Rhizophora mucronata_Transcriptome.</title>
        <authorList>
            <person name="Meera S.P."/>
            <person name="Sreeshan A."/>
            <person name="Augustine A."/>
        </authorList>
    </citation>
    <scope>NUCLEOTIDE SEQUENCE</scope>
    <source>
        <tissue evidence="1">Leaf</tissue>
    </source>
</reference>
<accession>A0A2P2LBR6</accession>
<sequence length="32" mass="3723">MWCVSALAFPISEIYTNYVPSNCFYFRGCGPW</sequence>
<name>A0A2P2LBR6_RHIMU</name>
<evidence type="ECO:0000313" key="1">
    <source>
        <dbReference type="EMBL" id="MBX15403.1"/>
    </source>
</evidence>
<dbReference type="EMBL" id="GGEC01034919">
    <property type="protein sequence ID" value="MBX15403.1"/>
    <property type="molecule type" value="Transcribed_RNA"/>
</dbReference>
<organism evidence="1">
    <name type="scientific">Rhizophora mucronata</name>
    <name type="common">Asiatic mangrove</name>
    <dbReference type="NCBI Taxonomy" id="61149"/>
    <lineage>
        <taxon>Eukaryota</taxon>
        <taxon>Viridiplantae</taxon>
        <taxon>Streptophyta</taxon>
        <taxon>Embryophyta</taxon>
        <taxon>Tracheophyta</taxon>
        <taxon>Spermatophyta</taxon>
        <taxon>Magnoliopsida</taxon>
        <taxon>eudicotyledons</taxon>
        <taxon>Gunneridae</taxon>
        <taxon>Pentapetalae</taxon>
        <taxon>rosids</taxon>
        <taxon>fabids</taxon>
        <taxon>Malpighiales</taxon>
        <taxon>Rhizophoraceae</taxon>
        <taxon>Rhizophora</taxon>
    </lineage>
</organism>